<dbReference type="InterPro" id="IPR002491">
    <property type="entry name" value="ABC_transptr_periplasmic_BD"/>
</dbReference>
<comment type="caution">
    <text evidence="7">The sequence shown here is derived from an EMBL/GenBank/DDBJ whole genome shotgun (WGS) entry which is preliminary data.</text>
</comment>
<keyword evidence="8" id="KW-1185">Reference proteome</keyword>
<dbReference type="SUPFAM" id="SSF53807">
    <property type="entry name" value="Helical backbone' metal receptor"/>
    <property type="match status" value="1"/>
</dbReference>
<dbReference type="InterPro" id="IPR051313">
    <property type="entry name" value="Bact_iron-sidero_bind"/>
</dbReference>
<comment type="subcellular location">
    <subcellularLocation>
        <location evidence="1">Cell envelope</location>
    </subcellularLocation>
</comment>
<keyword evidence="5" id="KW-0732">Signal</keyword>
<accession>A0ABR9BN23</accession>
<evidence type="ECO:0000256" key="2">
    <source>
        <dbReference type="ARBA" id="ARBA00008814"/>
    </source>
</evidence>
<feature type="domain" description="Fe/B12 periplasmic-binding" evidence="6">
    <location>
        <begin position="51"/>
        <end position="308"/>
    </location>
</feature>
<proteinExistence type="inferred from homology"/>
<dbReference type="Pfam" id="PF01497">
    <property type="entry name" value="Peripla_BP_2"/>
    <property type="match status" value="1"/>
</dbReference>
<organism evidence="7 8">
    <name type="scientific">Photobacterium arenosum</name>
    <dbReference type="NCBI Taxonomy" id="2774143"/>
    <lineage>
        <taxon>Bacteria</taxon>
        <taxon>Pseudomonadati</taxon>
        <taxon>Pseudomonadota</taxon>
        <taxon>Gammaproteobacteria</taxon>
        <taxon>Vibrionales</taxon>
        <taxon>Vibrionaceae</taxon>
        <taxon>Photobacterium</taxon>
    </lineage>
</organism>
<evidence type="ECO:0000259" key="6">
    <source>
        <dbReference type="PROSITE" id="PS50983"/>
    </source>
</evidence>
<dbReference type="PROSITE" id="PS50983">
    <property type="entry name" value="FE_B12_PBP"/>
    <property type="match status" value="1"/>
</dbReference>
<dbReference type="PANTHER" id="PTHR30532">
    <property type="entry name" value="IRON III DICITRATE-BINDING PERIPLASMIC PROTEIN"/>
    <property type="match status" value="1"/>
</dbReference>
<dbReference type="PANTHER" id="PTHR30532:SF29">
    <property type="entry name" value="FE(3+) DICITRATE-BINDING PERIPLASMIC PROTEIN"/>
    <property type="match status" value="1"/>
</dbReference>
<dbReference type="CDD" id="cd01146">
    <property type="entry name" value="FhuD"/>
    <property type="match status" value="1"/>
</dbReference>
<comment type="similarity">
    <text evidence="2">Belongs to the bacterial solute-binding protein 8 family.</text>
</comment>
<evidence type="ECO:0000313" key="8">
    <source>
        <dbReference type="Proteomes" id="UP000649768"/>
    </source>
</evidence>
<dbReference type="Proteomes" id="UP000649768">
    <property type="component" value="Unassembled WGS sequence"/>
</dbReference>
<name>A0ABR9BN23_9GAMM</name>
<protein>
    <submittedName>
        <fullName evidence="7">ABC transporter substrate-binding protein</fullName>
    </submittedName>
</protein>
<evidence type="ECO:0000256" key="1">
    <source>
        <dbReference type="ARBA" id="ARBA00004196"/>
    </source>
</evidence>
<evidence type="ECO:0000256" key="5">
    <source>
        <dbReference type="ARBA" id="ARBA00022729"/>
    </source>
</evidence>
<dbReference type="Gene3D" id="3.40.50.1980">
    <property type="entry name" value="Nitrogenase molybdenum iron protein domain"/>
    <property type="match status" value="2"/>
</dbReference>
<sequence length="308" mass="33363">MRGVGQRGNFVFGLIFTVLGGLLCSASISAAETRTVQGEIGDVTLAGTPTRIVALEFSFVDAMAAVGVAPLGIADDGKPERLIPAVKAVVPTWQSVGSRYQPSLEAIAELKPDLIIADLERHSTIYQDLSRIAPTLMLKSRGETYQENLEAVLTLGKAINKSQEMAVRLQQHREIMSAFKAEIQVSGTVQFAVLSDRGMWMHGPASYAGSVLDSLGIKGPIPEQTEQAYIPTSLEQLLAANPDWLLIGRYSEQTPLDEWQSSPMFSLLQAVKHDRIVEVSPALWSLSRGMLAAEGMAENIAQLMNNQS</sequence>
<dbReference type="NCBIfam" id="NF008501">
    <property type="entry name" value="PRK11411.1"/>
    <property type="match status" value="1"/>
</dbReference>
<keyword evidence="4" id="KW-0408">Iron</keyword>
<evidence type="ECO:0000313" key="7">
    <source>
        <dbReference type="EMBL" id="MBD8513948.1"/>
    </source>
</evidence>
<dbReference type="EMBL" id="JACYTP010000009">
    <property type="protein sequence ID" value="MBD8513948.1"/>
    <property type="molecule type" value="Genomic_DNA"/>
</dbReference>
<keyword evidence="4" id="KW-0410">Iron transport</keyword>
<keyword evidence="4" id="KW-0406">Ion transport</keyword>
<gene>
    <name evidence="7" type="ORF">IFO68_14790</name>
</gene>
<reference evidence="7 8" key="1">
    <citation type="submission" date="2020-09" db="EMBL/GenBank/DDBJ databases">
        <title>Photobacterium sp. CAU 1568 isolated from sand of Sido Beach.</title>
        <authorList>
            <person name="Kim W."/>
        </authorList>
    </citation>
    <scope>NUCLEOTIDE SEQUENCE [LARGE SCALE GENOMIC DNA]</scope>
    <source>
        <strain evidence="7 8">CAU 1568</strain>
    </source>
</reference>
<evidence type="ECO:0000256" key="4">
    <source>
        <dbReference type="ARBA" id="ARBA00022496"/>
    </source>
</evidence>
<evidence type="ECO:0000256" key="3">
    <source>
        <dbReference type="ARBA" id="ARBA00022448"/>
    </source>
</evidence>
<keyword evidence="3" id="KW-0813">Transport</keyword>